<dbReference type="Gene3D" id="3.90.1150.140">
    <property type="match status" value="1"/>
</dbReference>
<dbReference type="KEGG" id="lrs:PX52LOC_00689"/>
<dbReference type="EMBL" id="CP042425">
    <property type="protein sequence ID" value="QEL13831.1"/>
    <property type="molecule type" value="Genomic_DNA"/>
</dbReference>
<dbReference type="OrthoDB" id="9801061at2"/>
<sequence>MKPALVTAALLLFAPLALGDIDPARLARIDAVAAEQIQKANVPGAVVVVVHDDAVVFRKAYGYRQLVPEKQPMTFDAVFDMASLTKSIATGTSVALLVEQGKIKVSDPVAKYWPAFAANGKEGVTVEHCLLHTAGLIPDNSIKDYVGTRDEMLGRVANLKLEAPPGTRFKYSDVGYIVLGELVAKISGKPLDEFAAENVFKPLKMTKSGYKPAAGMPFAITGVRDGKPIAGEVHDPRAFALGGVAGHAGLFSTADDVTWYCRMLLRGGELDGTRILSPLAVKFFTDPHPVPGGLRSYGWDVDTSYSGPRGDLFPPGDGFGHTGFTGTSVWVDPPSKTAIIILTNRLHPDEKKGNSAEIRRQVANIVASAITTDSGRLFHQKATAVRTAPVLTGIDLLRRDKFASLKGKNVGLVTNHTGRAADGTPTIDLLAKADGVKLVALFSPEHGIRGEKDEKVGDGKDEQTGLPVFSLYGERRKPTAETLKGIDTLVYDIQDIGCRFYTYSSTLGLILEAAKENNLRVVVLDRPNPIGGVLVEGPVRDEGRGSFVGYHDVPLRHGLTVGEMARMFNAERKIGADLAVVKCENWRRGDTFDRTGLPWRNPSPNMRHLTAAMLYPGVGLLETTNVSVGRGTERPFEWIGAPWIDGRKLAAELNRAKLSGVKFVPTSRTPTSSTFKDKECGGIDIIVEDWNRLRPVPVGLSMAAALRKLYPKEWETKRFDTLLLHKATLDGLTAGKSVAELEKAWQPELQKYLDRRAAVLLYEE</sequence>
<evidence type="ECO:0000259" key="4">
    <source>
        <dbReference type="Pfam" id="PF20732"/>
    </source>
</evidence>
<dbReference type="RefSeq" id="WP_149108770.1">
    <property type="nucleotide sequence ID" value="NZ_CP042425.1"/>
</dbReference>
<evidence type="ECO:0000256" key="1">
    <source>
        <dbReference type="SAM" id="SignalP"/>
    </source>
</evidence>
<feature type="domain" description="Beta-lactamase-related" evidence="2">
    <location>
        <begin position="30"/>
        <end position="356"/>
    </location>
</feature>
<dbReference type="Proteomes" id="UP000324974">
    <property type="component" value="Chromosome"/>
</dbReference>
<reference evidence="6" key="1">
    <citation type="submission" date="2019-08" db="EMBL/GenBank/DDBJ databases">
        <title>Limnoglobus roseus gen. nov., sp. nov., a novel freshwater planctomycete with a giant genome from the family Gemmataceae.</title>
        <authorList>
            <person name="Kulichevskaya I.S."/>
            <person name="Naumoff D.G."/>
            <person name="Miroshnikov K."/>
            <person name="Ivanova A."/>
            <person name="Philippov D.A."/>
            <person name="Hakobyan A."/>
            <person name="Rijpstra I.C."/>
            <person name="Sinninghe Damste J.S."/>
            <person name="Liesack W."/>
            <person name="Dedysh S.N."/>
        </authorList>
    </citation>
    <scope>NUCLEOTIDE SEQUENCE [LARGE SCALE GENOMIC DNA]</scope>
    <source>
        <strain evidence="6">PX52</strain>
    </source>
</reference>
<proteinExistence type="predicted"/>
<gene>
    <name evidence="5" type="ORF">PX52LOC_00689</name>
</gene>
<name>A0A5C1A418_9BACT</name>
<organism evidence="5 6">
    <name type="scientific">Limnoglobus roseus</name>
    <dbReference type="NCBI Taxonomy" id="2598579"/>
    <lineage>
        <taxon>Bacteria</taxon>
        <taxon>Pseudomonadati</taxon>
        <taxon>Planctomycetota</taxon>
        <taxon>Planctomycetia</taxon>
        <taxon>Gemmatales</taxon>
        <taxon>Gemmataceae</taxon>
        <taxon>Limnoglobus</taxon>
    </lineage>
</organism>
<dbReference type="InterPro" id="IPR008302">
    <property type="entry name" value="NamZ"/>
</dbReference>
<dbReference type="InterPro" id="IPR048503">
    <property type="entry name" value="NamZ_C"/>
</dbReference>
<evidence type="ECO:0000313" key="6">
    <source>
        <dbReference type="Proteomes" id="UP000324974"/>
    </source>
</evidence>
<dbReference type="GO" id="GO:0033922">
    <property type="term" value="F:peptidoglycan beta-N-acetylmuramidase activity"/>
    <property type="evidence" value="ECO:0007669"/>
    <property type="project" value="InterPro"/>
</dbReference>
<dbReference type="InterPro" id="IPR012338">
    <property type="entry name" value="Beta-lactam/transpept-like"/>
</dbReference>
<evidence type="ECO:0000259" key="2">
    <source>
        <dbReference type="Pfam" id="PF00144"/>
    </source>
</evidence>
<feature type="domain" description="Peptidoglycan beta-N-acetylmuramidase NamZ C-terminal" evidence="4">
    <location>
        <begin position="613"/>
        <end position="762"/>
    </location>
</feature>
<keyword evidence="1" id="KW-0732">Signal</keyword>
<dbReference type="Pfam" id="PF07075">
    <property type="entry name" value="NamZ_N"/>
    <property type="match status" value="1"/>
</dbReference>
<dbReference type="Gene3D" id="3.40.710.10">
    <property type="entry name" value="DD-peptidase/beta-lactamase superfamily"/>
    <property type="match status" value="1"/>
</dbReference>
<dbReference type="Gene3D" id="3.40.50.12170">
    <property type="entry name" value="Uncharacterised protein PF07075, DUF1343"/>
    <property type="match status" value="1"/>
</dbReference>
<accession>A0A5C1A418</accession>
<protein>
    <submittedName>
        <fullName evidence="5">Esterase</fullName>
    </submittedName>
</protein>
<dbReference type="InterPro" id="IPR001466">
    <property type="entry name" value="Beta-lactam-related"/>
</dbReference>
<dbReference type="PANTHER" id="PTHR42915:SF1">
    <property type="entry name" value="PEPTIDOGLYCAN BETA-N-ACETYLMURAMIDASE NAMZ"/>
    <property type="match status" value="1"/>
</dbReference>
<dbReference type="PANTHER" id="PTHR42915">
    <property type="entry name" value="HYPOTHETICAL 460 KDA PROTEIN IN FEUA-SIGW INTERGENIC REGION [PRECURSOR]"/>
    <property type="match status" value="1"/>
</dbReference>
<evidence type="ECO:0000313" key="5">
    <source>
        <dbReference type="EMBL" id="QEL13831.1"/>
    </source>
</evidence>
<feature type="domain" description="Peptidoglycan beta-N-acetylmuramidase NamZ N-terminal" evidence="3">
    <location>
        <begin position="410"/>
        <end position="609"/>
    </location>
</feature>
<dbReference type="SUPFAM" id="SSF56601">
    <property type="entry name" value="beta-lactamase/transpeptidase-like"/>
    <property type="match status" value="1"/>
</dbReference>
<dbReference type="InterPro" id="IPR048502">
    <property type="entry name" value="NamZ_N"/>
</dbReference>
<feature type="signal peptide" evidence="1">
    <location>
        <begin position="1"/>
        <end position="19"/>
    </location>
</feature>
<evidence type="ECO:0000259" key="3">
    <source>
        <dbReference type="Pfam" id="PF07075"/>
    </source>
</evidence>
<dbReference type="Pfam" id="PF20732">
    <property type="entry name" value="NamZ_C"/>
    <property type="match status" value="1"/>
</dbReference>
<dbReference type="Pfam" id="PF00144">
    <property type="entry name" value="Beta-lactamase"/>
    <property type="match status" value="1"/>
</dbReference>
<feature type="chain" id="PRO_5022897614" evidence="1">
    <location>
        <begin position="20"/>
        <end position="764"/>
    </location>
</feature>
<keyword evidence="6" id="KW-1185">Reference proteome</keyword>
<dbReference type="AlphaFoldDB" id="A0A5C1A418"/>